<reference evidence="1 2" key="1">
    <citation type="submission" date="2018-08" db="EMBL/GenBank/DDBJ databases">
        <title>Draft genome of the lignicolous fungus Coniochaeta pulveracea.</title>
        <authorList>
            <person name="Borstlap C.J."/>
            <person name="De Witt R.N."/>
            <person name="Botha A."/>
            <person name="Volschenk H."/>
        </authorList>
    </citation>
    <scope>NUCLEOTIDE SEQUENCE [LARGE SCALE GENOMIC DNA]</scope>
    <source>
        <strain evidence="1 2">CAB683</strain>
    </source>
</reference>
<keyword evidence="2" id="KW-1185">Reference proteome</keyword>
<dbReference type="AlphaFoldDB" id="A0A420YF43"/>
<dbReference type="EMBL" id="QVQW01000014">
    <property type="protein sequence ID" value="RKU46536.1"/>
    <property type="molecule type" value="Genomic_DNA"/>
</dbReference>
<proteinExistence type="predicted"/>
<name>A0A420YF43_9PEZI</name>
<evidence type="ECO:0000313" key="2">
    <source>
        <dbReference type="Proteomes" id="UP000275385"/>
    </source>
</evidence>
<feature type="non-terminal residue" evidence="1">
    <location>
        <position position="1"/>
    </location>
</feature>
<evidence type="ECO:0000313" key="1">
    <source>
        <dbReference type="EMBL" id="RKU46536.1"/>
    </source>
</evidence>
<comment type="caution">
    <text evidence="1">The sequence shown here is derived from an EMBL/GenBank/DDBJ whole genome shotgun (WGS) entry which is preliminary data.</text>
</comment>
<protein>
    <submittedName>
        <fullName evidence="1">Uncharacterized protein</fullName>
    </submittedName>
</protein>
<organism evidence="1 2">
    <name type="scientific">Coniochaeta pulveracea</name>
    <dbReference type="NCBI Taxonomy" id="177199"/>
    <lineage>
        <taxon>Eukaryota</taxon>
        <taxon>Fungi</taxon>
        <taxon>Dikarya</taxon>
        <taxon>Ascomycota</taxon>
        <taxon>Pezizomycotina</taxon>
        <taxon>Sordariomycetes</taxon>
        <taxon>Sordariomycetidae</taxon>
        <taxon>Coniochaetales</taxon>
        <taxon>Coniochaetaceae</taxon>
        <taxon>Coniochaeta</taxon>
    </lineage>
</organism>
<accession>A0A420YF43</accession>
<dbReference type="Proteomes" id="UP000275385">
    <property type="component" value="Unassembled WGS sequence"/>
</dbReference>
<sequence length="132" mass="14748">RVDQNKIRATSTGFSQLGDSTAERLANCWLQKTPSRHAQSSHSSLGILFSSPVRWAGAMQPWNRNHFIEQFTRPVPDATEHHNRMEALHDPGDQALWESYTTMAITYDHLEAGEVLGEVKCHGSPGARNPGR</sequence>
<gene>
    <name evidence="1" type="ORF">DL546_008963</name>
</gene>